<dbReference type="SMART" id="SM00452">
    <property type="entry name" value="STI"/>
    <property type="match status" value="1"/>
</dbReference>
<sequence length="246" mass="27174">MTTATTFLHRRHPLPSISLIITIFLSSFLPWTTLSSRPFPSQPVLGTDGKELKLGEPYYVFSTLLPNPQGLCLVDNAACPDDVVQCPSFYAGDLLGLPVTFSTISPSEDPVVREDTPYHIQFPPLPGGNCSDDTGNLWYVKDDPDTPNKEFVAIGPESLAVEFRIQRVLVGYKIVYCVLIPIPPTPVCYGIGLIWENGYNRLGIGLGVNLTQFFFTNNVTHHRRHHLGARSDPVDIKLASHELLAS</sequence>
<protein>
    <submittedName>
        <fullName evidence="3">Uncharacterized protein</fullName>
    </submittedName>
</protein>
<accession>A0A484MKB0</accession>
<organism evidence="3 4">
    <name type="scientific">Cuscuta campestris</name>
    <dbReference type="NCBI Taxonomy" id="132261"/>
    <lineage>
        <taxon>Eukaryota</taxon>
        <taxon>Viridiplantae</taxon>
        <taxon>Streptophyta</taxon>
        <taxon>Embryophyta</taxon>
        <taxon>Tracheophyta</taxon>
        <taxon>Spermatophyta</taxon>
        <taxon>Magnoliopsida</taxon>
        <taxon>eudicotyledons</taxon>
        <taxon>Gunneridae</taxon>
        <taxon>Pentapetalae</taxon>
        <taxon>asterids</taxon>
        <taxon>lamiids</taxon>
        <taxon>Solanales</taxon>
        <taxon>Convolvulaceae</taxon>
        <taxon>Cuscuteae</taxon>
        <taxon>Cuscuta</taxon>
        <taxon>Cuscuta subgen. Grammica</taxon>
        <taxon>Cuscuta sect. Cleistogrammica</taxon>
    </lineage>
</organism>
<evidence type="ECO:0000256" key="1">
    <source>
        <dbReference type="ARBA" id="ARBA00005440"/>
    </source>
</evidence>
<feature type="transmembrane region" description="Helical" evidence="2">
    <location>
        <begin position="12"/>
        <end position="31"/>
    </location>
</feature>
<dbReference type="InterPro" id="IPR056368">
    <property type="entry name" value="KTI1"/>
</dbReference>
<keyword evidence="4" id="KW-1185">Reference proteome</keyword>
<comment type="similarity">
    <text evidence="1">Belongs to the protease inhibitor I3 (leguminous Kunitz-type inhibitor) family.</text>
</comment>
<gene>
    <name evidence="3" type="ORF">CCAM_LOCUS31021</name>
</gene>
<dbReference type="Proteomes" id="UP000595140">
    <property type="component" value="Unassembled WGS sequence"/>
</dbReference>
<evidence type="ECO:0000313" key="3">
    <source>
        <dbReference type="EMBL" id="VFQ89245.1"/>
    </source>
</evidence>
<dbReference type="Pfam" id="PF00197">
    <property type="entry name" value="Kunitz_legume"/>
    <property type="match status" value="1"/>
</dbReference>
<dbReference type="PANTHER" id="PTHR33107:SF28">
    <property type="entry name" value="CYSTEINE PROTEASE INHIBITOR 8-LIKE"/>
    <property type="match status" value="1"/>
</dbReference>
<dbReference type="EMBL" id="OOIL02003803">
    <property type="protein sequence ID" value="VFQ89245.1"/>
    <property type="molecule type" value="Genomic_DNA"/>
</dbReference>
<dbReference type="Gene3D" id="2.80.10.50">
    <property type="match status" value="1"/>
</dbReference>
<reference evidence="3 4" key="1">
    <citation type="submission" date="2018-04" db="EMBL/GenBank/DDBJ databases">
        <authorList>
            <person name="Vogel A."/>
        </authorList>
    </citation>
    <scope>NUCLEOTIDE SEQUENCE [LARGE SCALE GENOMIC DNA]</scope>
</reference>
<dbReference type="OrthoDB" id="1299950at2759"/>
<dbReference type="CDD" id="cd00178">
    <property type="entry name" value="beta-trefoil_STI"/>
    <property type="match status" value="1"/>
</dbReference>
<name>A0A484MKB0_9ASTE</name>
<evidence type="ECO:0000256" key="2">
    <source>
        <dbReference type="SAM" id="Phobius"/>
    </source>
</evidence>
<dbReference type="GO" id="GO:0004866">
    <property type="term" value="F:endopeptidase inhibitor activity"/>
    <property type="evidence" value="ECO:0007669"/>
    <property type="project" value="InterPro"/>
</dbReference>
<keyword evidence="2" id="KW-1133">Transmembrane helix</keyword>
<dbReference type="AlphaFoldDB" id="A0A484MKB0"/>
<dbReference type="InterPro" id="IPR011065">
    <property type="entry name" value="Kunitz_inhibitor_STI-like_sf"/>
</dbReference>
<keyword evidence="2" id="KW-0812">Transmembrane</keyword>
<proteinExistence type="inferred from homology"/>
<dbReference type="SUPFAM" id="SSF50386">
    <property type="entry name" value="STI-like"/>
    <property type="match status" value="1"/>
</dbReference>
<dbReference type="InterPro" id="IPR002160">
    <property type="entry name" value="Prot_inh_Kunz-lg"/>
</dbReference>
<keyword evidence="2" id="KW-0472">Membrane</keyword>
<dbReference type="PANTHER" id="PTHR33107">
    <property type="entry name" value="KUNITZ TRYPSIN INHIBITOR 2"/>
    <property type="match status" value="1"/>
</dbReference>
<evidence type="ECO:0000313" key="4">
    <source>
        <dbReference type="Proteomes" id="UP000595140"/>
    </source>
</evidence>